<dbReference type="EMBL" id="OGUS01000114">
    <property type="protein sequence ID" value="SPC12218.1"/>
    <property type="molecule type" value="Genomic_DNA"/>
</dbReference>
<dbReference type="Proteomes" id="UP000256862">
    <property type="component" value="Chromosome CO2235"/>
</dbReference>
<comment type="caution">
    <text evidence="1">The sequence shown here is derived from an EMBL/GenBank/DDBJ whole genome shotgun (WGS) entry which is preliminary data.</text>
</comment>
<reference evidence="1 2" key="1">
    <citation type="submission" date="2018-01" db="EMBL/GenBank/DDBJ databases">
        <authorList>
            <person name="Clerissi C."/>
        </authorList>
    </citation>
    <scope>NUCLEOTIDE SEQUENCE [LARGE SCALE GENOMIC DNA]</scope>
    <source>
        <strain evidence="1">Cupriavidus oxalaticus LMG 2235</strain>
    </source>
</reference>
<gene>
    <name evidence="1" type="ORF">CO2235_140019</name>
</gene>
<dbReference type="AlphaFoldDB" id="A0A976B9Y6"/>
<organism evidence="1 2">
    <name type="scientific">Cupriavidus oxalaticus</name>
    <dbReference type="NCBI Taxonomy" id="96344"/>
    <lineage>
        <taxon>Bacteria</taxon>
        <taxon>Pseudomonadati</taxon>
        <taxon>Pseudomonadota</taxon>
        <taxon>Betaproteobacteria</taxon>
        <taxon>Burkholderiales</taxon>
        <taxon>Burkholderiaceae</taxon>
        <taxon>Cupriavidus</taxon>
    </lineage>
</organism>
<evidence type="ECO:0000313" key="2">
    <source>
        <dbReference type="Proteomes" id="UP000256862"/>
    </source>
</evidence>
<proteinExistence type="predicted"/>
<protein>
    <submittedName>
        <fullName evidence="1">Uncharacterized protein</fullName>
    </submittedName>
</protein>
<sequence>MRAGMALAGSFLARKDSPAMLYGLRDFRAPPFGAVSCQLVSTIFEGPVGPSIEEAADACSELQCACCFRWTLGNRSRG</sequence>
<accession>A0A976B9Y6</accession>
<evidence type="ECO:0000313" key="1">
    <source>
        <dbReference type="EMBL" id="SPC12218.1"/>
    </source>
</evidence>
<name>A0A976B9Y6_9BURK</name>